<dbReference type="AlphaFoldDB" id="A0A8H4XNX9"/>
<dbReference type="EMBL" id="JABEYC010000072">
    <property type="protein sequence ID" value="KAF4983250.1"/>
    <property type="molecule type" value="Genomic_DNA"/>
</dbReference>
<evidence type="ECO:0000313" key="1">
    <source>
        <dbReference type="EMBL" id="KAF4983250.1"/>
    </source>
</evidence>
<gene>
    <name evidence="1" type="ORF">FZEAL_1288</name>
</gene>
<sequence>MKGFVWLPSYVRGGHKATVLLSNHRPSFLTSTSYSDLSRRLKLVSTRSSLLQEPPRTALSDPDDYFEPTIRCSVVPATSDAFTGQNGRQAEFASLLAFTFLLLKRPLSFEASTSSQRP</sequence>
<comment type="caution">
    <text evidence="1">The sequence shown here is derived from an EMBL/GenBank/DDBJ whole genome shotgun (WGS) entry which is preliminary data.</text>
</comment>
<reference evidence="1" key="1">
    <citation type="journal article" date="2020" name="BMC Genomics">
        <title>Correction to: Identification and distribution of gene clusters required for synthesis of sphingolipid metabolism inhibitors in diverse species of the filamentous fungus Fusarium.</title>
        <authorList>
            <person name="Kim H.S."/>
            <person name="Lohmar J.M."/>
            <person name="Busman M."/>
            <person name="Brown D.W."/>
            <person name="Naumann T.A."/>
            <person name="Divon H.H."/>
            <person name="Lysoe E."/>
            <person name="Uhlig S."/>
            <person name="Proctor R.H."/>
        </authorList>
    </citation>
    <scope>NUCLEOTIDE SEQUENCE</scope>
    <source>
        <strain evidence="1">NRRL 22465</strain>
    </source>
</reference>
<dbReference type="Proteomes" id="UP000635477">
    <property type="component" value="Unassembled WGS sequence"/>
</dbReference>
<evidence type="ECO:0000313" key="2">
    <source>
        <dbReference type="Proteomes" id="UP000635477"/>
    </source>
</evidence>
<proteinExistence type="predicted"/>
<name>A0A8H4XNX9_9HYPO</name>
<reference evidence="1" key="2">
    <citation type="submission" date="2020-05" db="EMBL/GenBank/DDBJ databases">
        <authorList>
            <person name="Kim H.-S."/>
            <person name="Proctor R.H."/>
            <person name="Brown D.W."/>
        </authorList>
    </citation>
    <scope>NUCLEOTIDE SEQUENCE</scope>
    <source>
        <strain evidence="1">NRRL 22465</strain>
    </source>
</reference>
<organism evidence="1 2">
    <name type="scientific">Fusarium zealandicum</name>
    <dbReference type="NCBI Taxonomy" id="1053134"/>
    <lineage>
        <taxon>Eukaryota</taxon>
        <taxon>Fungi</taxon>
        <taxon>Dikarya</taxon>
        <taxon>Ascomycota</taxon>
        <taxon>Pezizomycotina</taxon>
        <taxon>Sordariomycetes</taxon>
        <taxon>Hypocreomycetidae</taxon>
        <taxon>Hypocreales</taxon>
        <taxon>Nectriaceae</taxon>
        <taxon>Fusarium</taxon>
        <taxon>Fusarium staphyleae species complex</taxon>
    </lineage>
</organism>
<protein>
    <submittedName>
        <fullName evidence="1">Uncharacterized protein</fullName>
    </submittedName>
</protein>
<accession>A0A8H4XNX9</accession>
<keyword evidence="2" id="KW-1185">Reference proteome</keyword>